<feature type="transmembrane region" description="Helical" evidence="1">
    <location>
        <begin position="139"/>
        <end position="161"/>
    </location>
</feature>
<proteinExistence type="predicted"/>
<feature type="transmembrane region" description="Helical" evidence="1">
    <location>
        <begin position="332"/>
        <end position="354"/>
    </location>
</feature>
<dbReference type="NCBIfam" id="NF011667">
    <property type="entry name" value="PRK15086.1-3"/>
    <property type="match status" value="1"/>
</dbReference>
<dbReference type="EMBL" id="JACHXK010000027">
    <property type="protein sequence ID" value="MBB3114194.1"/>
    <property type="molecule type" value="Genomic_DNA"/>
</dbReference>
<feature type="transmembrane region" description="Helical" evidence="1">
    <location>
        <begin position="305"/>
        <end position="326"/>
    </location>
</feature>
<dbReference type="PANTHER" id="PTHR40089:SF1">
    <property type="entry name" value="ETHANOLAMINE PERMEASE EUTH-RELATED"/>
    <property type="match status" value="1"/>
</dbReference>
<sequence length="367" mass="38446">MMNMNDIVIWIIVCFFCLGALDKLIGNRMGLGERFTEGFKAMGSLALVMIGIVSLAPVIAQLLIPVVSPVYGWVGADPATFANTLLAADMGGYALAGQMAADPEAALFAWVLLGTMMGSTIVFTIPVALGIIAQEDRPYLAKGILVGIATIPIGCFVGGLIAHMDAVMMLVNLVPSLVFSIIIGLGLWRYPGPVIQGFFAFGKLIEIVAIIGLVAIAVETLTGVVLIPNLAPISEGVLTVGKIAIILAGAFPMITFLTAFFHKHLEKLGRLLGIDQKATAGLIASLAHNIPMFAMLKEMQPRGKVVNVAFAVSGAFVFGGHLAFVAGVDKSMVLAMMAGKLTGGVTAVLLALLVTRSKKVGERPQDS</sequence>
<dbReference type="GO" id="GO:0005886">
    <property type="term" value="C:plasma membrane"/>
    <property type="evidence" value="ECO:0007669"/>
    <property type="project" value="TreeGrafter"/>
</dbReference>
<evidence type="ECO:0000256" key="1">
    <source>
        <dbReference type="SAM" id="Phobius"/>
    </source>
</evidence>
<dbReference type="Proteomes" id="UP000570361">
    <property type="component" value="Unassembled WGS sequence"/>
</dbReference>
<feature type="transmembrane region" description="Helical" evidence="1">
    <location>
        <begin position="45"/>
        <end position="64"/>
    </location>
</feature>
<reference evidence="2 3" key="1">
    <citation type="submission" date="2020-08" db="EMBL/GenBank/DDBJ databases">
        <title>Genomic Encyclopedia of Type Strains, Phase III (KMG-III): the genomes of soil and plant-associated and newly described type strains.</title>
        <authorList>
            <person name="Whitman W."/>
        </authorList>
    </citation>
    <scope>NUCLEOTIDE SEQUENCE [LARGE SCALE GENOMIC DNA]</scope>
    <source>
        <strain evidence="2 3">CECT 5862</strain>
    </source>
</reference>
<dbReference type="PANTHER" id="PTHR40089">
    <property type="entry name" value="ETHANOLAMINE UTILIZATION PROTEIN EUTH"/>
    <property type="match status" value="1"/>
</dbReference>
<keyword evidence="1" id="KW-0812">Transmembrane</keyword>
<feature type="transmembrane region" description="Helical" evidence="1">
    <location>
        <begin position="167"/>
        <end position="188"/>
    </location>
</feature>
<accession>A0A7W5FRN4</accession>
<evidence type="ECO:0000313" key="3">
    <source>
        <dbReference type="Proteomes" id="UP000570361"/>
    </source>
</evidence>
<feature type="transmembrane region" description="Helical" evidence="1">
    <location>
        <begin position="7"/>
        <end position="25"/>
    </location>
</feature>
<feature type="transmembrane region" description="Helical" evidence="1">
    <location>
        <begin position="107"/>
        <end position="132"/>
    </location>
</feature>
<dbReference type="InterPro" id="IPR007441">
    <property type="entry name" value="EutH"/>
</dbReference>
<organism evidence="2 3">
    <name type="scientific">Paenibacillus phyllosphaerae</name>
    <dbReference type="NCBI Taxonomy" id="274593"/>
    <lineage>
        <taxon>Bacteria</taxon>
        <taxon>Bacillati</taxon>
        <taxon>Bacillota</taxon>
        <taxon>Bacilli</taxon>
        <taxon>Bacillales</taxon>
        <taxon>Paenibacillaceae</taxon>
        <taxon>Paenibacillus</taxon>
    </lineage>
</organism>
<gene>
    <name evidence="2" type="ORF">FHS18_006312</name>
</gene>
<dbReference type="NCBIfam" id="NF011666">
    <property type="entry name" value="PRK15086.1-2"/>
    <property type="match status" value="1"/>
</dbReference>
<keyword evidence="1" id="KW-0472">Membrane</keyword>
<keyword evidence="1" id="KW-1133">Transmembrane helix</keyword>
<protein>
    <submittedName>
        <fullName evidence="2">Ethanolamine transporter</fullName>
    </submittedName>
</protein>
<feature type="transmembrane region" description="Helical" evidence="1">
    <location>
        <begin position="200"/>
        <end position="227"/>
    </location>
</feature>
<name>A0A7W5FRN4_9BACL</name>
<feature type="transmembrane region" description="Helical" evidence="1">
    <location>
        <begin position="239"/>
        <end position="261"/>
    </location>
</feature>
<comment type="caution">
    <text evidence="2">The sequence shown here is derived from an EMBL/GenBank/DDBJ whole genome shotgun (WGS) entry which is preliminary data.</text>
</comment>
<evidence type="ECO:0000313" key="2">
    <source>
        <dbReference type="EMBL" id="MBB3114194.1"/>
    </source>
</evidence>
<keyword evidence="3" id="KW-1185">Reference proteome</keyword>
<dbReference type="AlphaFoldDB" id="A0A7W5FRN4"/>
<dbReference type="Pfam" id="PF04346">
    <property type="entry name" value="EutH"/>
    <property type="match status" value="1"/>
</dbReference>
<dbReference type="GO" id="GO:0034228">
    <property type="term" value="F:ethanolamine transmembrane transporter activity"/>
    <property type="evidence" value="ECO:0007669"/>
    <property type="project" value="InterPro"/>
</dbReference>
<dbReference type="PIRSF" id="PIRSF019466">
    <property type="entry name" value="EutH"/>
    <property type="match status" value="1"/>
</dbReference>